<sequence>MSALAALAWVLLVTLPSHQATIADQIATIETRTAERDRERAAHQQTKREYVAAQLAAHELEEKRLARVAAEQETITDDVTQDYRARLAAARGTAERLRKQLAQVGAGAGGAAAAVGLPAPAVPPAELLRRPAIVDFVSTPASSHGG</sequence>
<comment type="caution">
    <text evidence="3">The sequence shown here is derived from an EMBL/GenBank/DDBJ whole genome shotgun (WGS) entry which is preliminary data.</text>
</comment>
<keyword evidence="4" id="KW-1185">Reference proteome</keyword>
<accession>A0A0B2BRT4</accession>
<reference evidence="3 4" key="1">
    <citation type="submission" date="2014-11" db="EMBL/GenBank/DDBJ databases">
        <title>Draft genome sequence of Kirrobacter mercurialis.</title>
        <authorList>
            <person name="Coil D.A."/>
            <person name="Eisen J.A."/>
        </authorList>
    </citation>
    <scope>NUCLEOTIDE SEQUENCE [LARGE SCALE GENOMIC DNA]</scope>
    <source>
        <strain evidence="3 4">Coronado</strain>
    </source>
</reference>
<name>A0A0B2BRT4_9SPHN</name>
<dbReference type="AlphaFoldDB" id="A0A0B2BRT4"/>
<feature type="coiled-coil region" evidence="1">
    <location>
        <begin position="43"/>
        <end position="100"/>
    </location>
</feature>
<feature type="chain" id="PRO_5002068626" evidence="2">
    <location>
        <begin position="20"/>
        <end position="146"/>
    </location>
</feature>
<dbReference type="Proteomes" id="UP000030988">
    <property type="component" value="Unassembled WGS sequence"/>
</dbReference>
<evidence type="ECO:0000313" key="4">
    <source>
        <dbReference type="Proteomes" id="UP000030988"/>
    </source>
</evidence>
<proteinExistence type="predicted"/>
<dbReference type="EMBL" id="JTDN01000003">
    <property type="protein sequence ID" value="KHL24243.1"/>
    <property type="molecule type" value="Genomic_DNA"/>
</dbReference>
<organism evidence="3 4">
    <name type="scientific">Croceibacterium mercuriale</name>
    <dbReference type="NCBI Taxonomy" id="1572751"/>
    <lineage>
        <taxon>Bacteria</taxon>
        <taxon>Pseudomonadati</taxon>
        <taxon>Pseudomonadota</taxon>
        <taxon>Alphaproteobacteria</taxon>
        <taxon>Sphingomonadales</taxon>
        <taxon>Erythrobacteraceae</taxon>
        <taxon>Croceibacterium</taxon>
    </lineage>
</organism>
<evidence type="ECO:0000256" key="2">
    <source>
        <dbReference type="SAM" id="SignalP"/>
    </source>
</evidence>
<protein>
    <submittedName>
        <fullName evidence="3">Uncharacterized protein</fullName>
    </submittedName>
</protein>
<keyword evidence="1" id="KW-0175">Coiled coil</keyword>
<keyword evidence="2" id="KW-0732">Signal</keyword>
<dbReference type="RefSeq" id="WP_039097821.1">
    <property type="nucleotide sequence ID" value="NZ_JTDN01000003.1"/>
</dbReference>
<evidence type="ECO:0000256" key="1">
    <source>
        <dbReference type="SAM" id="Coils"/>
    </source>
</evidence>
<gene>
    <name evidence="3" type="ORF">PK98_14800</name>
</gene>
<evidence type="ECO:0000313" key="3">
    <source>
        <dbReference type="EMBL" id="KHL24243.1"/>
    </source>
</evidence>
<feature type="signal peptide" evidence="2">
    <location>
        <begin position="1"/>
        <end position="19"/>
    </location>
</feature>